<organism evidence="2 3">
    <name type="scientific">Porphyra umbilicalis</name>
    <name type="common">Purple laver</name>
    <name type="synonym">Red alga</name>
    <dbReference type="NCBI Taxonomy" id="2786"/>
    <lineage>
        <taxon>Eukaryota</taxon>
        <taxon>Rhodophyta</taxon>
        <taxon>Bangiophyceae</taxon>
        <taxon>Bangiales</taxon>
        <taxon>Bangiaceae</taxon>
        <taxon>Porphyra</taxon>
    </lineage>
</organism>
<evidence type="ECO:0000313" key="3">
    <source>
        <dbReference type="Proteomes" id="UP000218209"/>
    </source>
</evidence>
<reference evidence="2 3" key="1">
    <citation type="submission" date="2017-03" db="EMBL/GenBank/DDBJ databases">
        <title>WGS assembly of Porphyra umbilicalis.</title>
        <authorList>
            <person name="Brawley S.H."/>
            <person name="Blouin N.A."/>
            <person name="Ficko-Blean E."/>
            <person name="Wheeler G.L."/>
            <person name="Lohr M."/>
            <person name="Goodson H.V."/>
            <person name="Jenkins J.W."/>
            <person name="Blaby-Haas C.E."/>
            <person name="Helliwell K.E."/>
            <person name="Chan C."/>
            <person name="Marriage T."/>
            <person name="Bhattacharya D."/>
            <person name="Klein A.S."/>
            <person name="Badis Y."/>
            <person name="Brodie J."/>
            <person name="Cao Y."/>
            <person name="Collen J."/>
            <person name="Dittami S.M."/>
            <person name="Gachon C.M."/>
            <person name="Green B.R."/>
            <person name="Karpowicz S."/>
            <person name="Kim J.W."/>
            <person name="Kudahl U."/>
            <person name="Lin S."/>
            <person name="Michel G."/>
            <person name="Mittag M."/>
            <person name="Olson B.J."/>
            <person name="Pangilinan J."/>
            <person name="Peng Y."/>
            <person name="Qiu H."/>
            <person name="Shu S."/>
            <person name="Singer J.T."/>
            <person name="Smith A.G."/>
            <person name="Sprecher B.N."/>
            <person name="Wagner V."/>
            <person name="Wang W."/>
            <person name="Wang Z.-Y."/>
            <person name="Yan J."/>
            <person name="Yarish C."/>
            <person name="Zoeuner-Riek S."/>
            <person name="Zhuang Y."/>
            <person name="Zou Y."/>
            <person name="Lindquist E.A."/>
            <person name="Grimwood J."/>
            <person name="Barry K."/>
            <person name="Rokhsar D.S."/>
            <person name="Schmutz J."/>
            <person name="Stiller J.W."/>
            <person name="Grossman A.R."/>
            <person name="Prochnik S.E."/>
        </authorList>
    </citation>
    <scope>NUCLEOTIDE SEQUENCE [LARGE SCALE GENOMIC DNA]</scope>
    <source>
        <strain evidence="2">4086291</strain>
    </source>
</reference>
<dbReference type="EMBL" id="KV918768">
    <property type="protein sequence ID" value="OSX80748.1"/>
    <property type="molecule type" value="Genomic_DNA"/>
</dbReference>
<gene>
    <name evidence="2" type="ORF">BU14_0032s0006</name>
</gene>
<evidence type="ECO:0000256" key="1">
    <source>
        <dbReference type="SAM" id="MobiDB-lite"/>
    </source>
</evidence>
<name>A0A1X6PJ78_PORUM</name>
<dbReference type="Proteomes" id="UP000218209">
    <property type="component" value="Unassembled WGS sequence"/>
</dbReference>
<feature type="compositionally biased region" description="Low complexity" evidence="1">
    <location>
        <begin position="209"/>
        <end position="221"/>
    </location>
</feature>
<proteinExistence type="predicted"/>
<evidence type="ECO:0000313" key="2">
    <source>
        <dbReference type="EMBL" id="OSX80748.1"/>
    </source>
</evidence>
<feature type="region of interest" description="Disordered" evidence="1">
    <location>
        <begin position="209"/>
        <end position="231"/>
    </location>
</feature>
<keyword evidence="3" id="KW-1185">Reference proteome</keyword>
<protein>
    <submittedName>
        <fullName evidence="2">Uncharacterized protein</fullName>
    </submittedName>
</protein>
<dbReference type="AlphaFoldDB" id="A0A1X6PJ78"/>
<accession>A0A1X6PJ78</accession>
<sequence>MHDNQSSKVVISRWTALAKEASMCLRASRTESHNSLSVGERYFSRVRRAHPSIRIKTAVSLTIRAMNKTIGSWGVSSLQLVIGVQPRMPMRAEDLPEHRERANSWFEAGADMAKHIARMHLKLASCRSVPAAADRDNGPGMRVFVYRKRPASWEGPFAVIDCDRTQVWHNVNKGFTLVSVPRLKEYVLLLDVTTRGDASAPAARALPTTVVTGPTPAGTAADNPSTEVDAAPAPSAAAAHGRRADIGSMHVAVTAGDTLKARMARTAADVRQRIDTAPDVNLYITEVLRADDSRAPSSVMKQVSCQEVENLKARLTWVKVQRTSVPKCASLVGERFI</sequence>